<evidence type="ECO:0000256" key="1">
    <source>
        <dbReference type="SAM" id="Phobius"/>
    </source>
</evidence>
<protein>
    <recommendedName>
        <fullName evidence="4">Prepilin-type N-terminal cleavage/methylation domain-containing protein</fullName>
    </recommendedName>
</protein>
<dbReference type="Proteomes" id="UP000239471">
    <property type="component" value="Unassembled WGS sequence"/>
</dbReference>
<reference evidence="2 3" key="1">
    <citation type="submission" date="2018-03" db="EMBL/GenBank/DDBJ databases">
        <title>Genome sequence of Clostridium vincentii DSM 10228.</title>
        <authorList>
            <person name="Poehlein A."/>
            <person name="Daniel R."/>
        </authorList>
    </citation>
    <scope>NUCLEOTIDE SEQUENCE [LARGE SCALE GENOMIC DNA]</scope>
    <source>
        <strain evidence="2 3">DSM 10228</strain>
    </source>
</reference>
<evidence type="ECO:0000313" key="2">
    <source>
        <dbReference type="EMBL" id="PRR82944.1"/>
    </source>
</evidence>
<dbReference type="Pfam" id="PF07963">
    <property type="entry name" value="N_methyl"/>
    <property type="match status" value="1"/>
</dbReference>
<keyword evidence="3" id="KW-1185">Reference proteome</keyword>
<dbReference type="OrthoDB" id="1937102at2"/>
<dbReference type="InterPro" id="IPR012902">
    <property type="entry name" value="N_methyl_site"/>
</dbReference>
<comment type="caution">
    <text evidence="2">The sequence shown here is derived from an EMBL/GenBank/DDBJ whole genome shotgun (WGS) entry which is preliminary data.</text>
</comment>
<gene>
    <name evidence="2" type="ORF">CLVI_13870</name>
</gene>
<evidence type="ECO:0008006" key="4">
    <source>
        <dbReference type="Google" id="ProtNLM"/>
    </source>
</evidence>
<dbReference type="NCBIfam" id="TIGR02532">
    <property type="entry name" value="IV_pilin_GFxxxE"/>
    <property type="match status" value="1"/>
</dbReference>
<dbReference type="AlphaFoldDB" id="A0A2T0BGF9"/>
<keyword evidence="1" id="KW-0472">Membrane</keyword>
<dbReference type="RefSeq" id="WP_106059381.1">
    <property type="nucleotide sequence ID" value="NZ_PVXQ01000011.1"/>
</dbReference>
<name>A0A2T0BGF9_9CLOT</name>
<sequence length="155" mass="17844">MRRKGYTLVELIASLAIISIIFTIGFGGVKIYNDIAYEIEKKHLFYEIEDILSYGKKYLSEENKDGVFCIEDKGDTINVSVKVNDVSVREVELEKCISLYYENYIEQKSLETLVIKSNGNIEAKTIYFQDKNGDRDILTVAVSGNYTSIREWKKE</sequence>
<evidence type="ECO:0000313" key="3">
    <source>
        <dbReference type="Proteomes" id="UP000239471"/>
    </source>
</evidence>
<accession>A0A2T0BGF9</accession>
<proteinExistence type="predicted"/>
<dbReference type="EMBL" id="PVXQ01000011">
    <property type="protein sequence ID" value="PRR82944.1"/>
    <property type="molecule type" value="Genomic_DNA"/>
</dbReference>
<keyword evidence="1" id="KW-0812">Transmembrane</keyword>
<keyword evidence="1" id="KW-1133">Transmembrane helix</keyword>
<organism evidence="2 3">
    <name type="scientific">Clostridium vincentii</name>
    <dbReference type="NCBI Taxonomy" id="52704"/>
    <lineage>
        <taxon>Bacteria</taxon>
        <taxon>Bacillati</taxon>
        <taxon>Bacillota</taxon>
        <taxon>Clostridia</taxon>
        <taxon>Eubacteriales</taxon>
        <taxon>Clostridiaceae</taxon>
        <taxon>Clostridium</taxon>
    </lineage>
</organism>
<feature type="transmembrane region" description="Helical" evidence="1">
    <location>
        <begin position="12"/>
        <end position="32"/>
    </location>
</feature>